<protein>
    <submittedName>
        <fullName evidence="1">Uncharacterized protein</fullName>
    </submittedName>
</protein>
<dbReference type="Pfam" id="PF12248">
    <property type="entry name" value="Methyltransf_FA"/>
    <property type="match status" value="2"/>
</dbReference>
<gene>
    <name evidence="1" type="ORF">OFUS_LOCUS6388</name>
</gene>
<dbReference type="EMBL" id="CAIIXF020000003">
    <property type="protein sequence ID" value="CAH1779588.1"/>
    <property type="molecule type" value="Genomic_DNA"/>
</dbReference>
<name>A0A8J1XSW9_OWEFU</name>
<dbReference type="Gene3D" id="3.50.4.10">
    <property type="entry name" value="Hepatocyte Growth Factor"/>
    <property type="match status" value="3"/>
</dbReference>
<proteinExistence type="predicted"/>
<dbReference type="Proteomes" id="UP000749559">
    <property type="component" value="Unassembled WGS sequence"/>
</dbReference>
<reference evidence="1" key="1">
    <citation type="submission" date="2022-03" db="EMBL/GenBank/DDBJ databases">
        <authorList>
            <person name="Martin C."/>
        </authorList>
    </citation>
    <scope>NUCLEOTIDE SEQUENCE</scope>
</reference>
<dbReference type="OrthoDB" id="5983572at2759"/>
<keyword evidence="2" id="KW-1185">Reference proteome</keyword>
<dbReference type="PANTHER" id="PTHR36695">
    <property type="entry name" value="AGAP008648-PA"/>
    <property type="match status" value="1"/>
</dbReference>
<dbReference type="Pfam" id="PF00024">
    <property type="entry name" value="PAN_1"/>
    <property type="match status" value="2"/>
</dbReference>
<dbReference type="SMART" id="SM00473">
    <property type="entry name" value="PAN_AP"/>
    <property type="match status" value="3"/>
</dbReference>
<evidence type="ECO:0000313" key="2">
    <source>
        <dbReference type="Proteomes" id="UP000749559"/>
    </source>
</evidence>
<organism evidence="1 2">
    <name type="scientific">Owenia fusiformis</name>
    <name type="common">Polychaete worm</name>
    <dbReference type="NCBI Taxonomy" id="6347"/>
    <lineage>
        <taxon>Eukaryota</taxon>
        <taxon>Metazoa</taxon>
        <taxon>Spiralia</taxon>
        <taxon>Lophotrochozoa</taxon>
        <taxon>Annelida</taxon>
        <taxon>Polychaeta</taxon>
        <taxon>Sedentaria</taxon>
        <taxon>Canalipalpata</taxon>
        <taxon>Sabellida</taxon>
        <taxon>Oweniida</taxon>
        <taxon>Oweniidae</taxon>
        <taxon>Owenia</taxon>
    </lineage>
</organism>
<comment type="caution">
    <text evidence="1">The sequence shown here is derived from an EMBL/GenBank/DDBJ whole genome shotgun (WGS) entry which is preliminary data.</text>
</comment>
<dbReference type="CDD" id="cd01099">
    <property type="entry name" value="PAN_AP_HGF"/>
    <property type="match status" value="2"/>
</dbReference>
<dbReference type="Pfam" id="PF25898">
    <property type="entry name" value="LolA_2nd_metazoa"/>
    <property type="match status" value="1"/>
</dbReference>
<dbReference type="SUPFAM" id="SSF57414">
    <property type="entry name" value="Hairpin loop containing domain-like"/>
    <property type="match status" value="2"/>
</dbReference>
<dbReference type="InterPro" id="IPR022041">
    <property type="entry name" value="Methyltransf_FA"/>
</dbReference>
<dbReference type="PROSITE" id="PS50948">
    <property type="entry name" value="PAN"/>
    <property type="match status" value="2"/>
</dbReference>
<evidence type="ECO:0000313" key="1">
    <source>
        <dbReference type="EMBL" id="CAH1779588.1"/>
    </source>
</evidence>
<dbReference type="InterPro" id="IPR003609">
    <property type="entry name" value="Pan_app"/>
</dbReference>
<accession>A0A8J1XSW9</accession>
<dbReference type="PANTHER" id="PTHR36695:SF12">
    <property type="entry name" value="AGAP008648-PA"/>
    <property type="match status" value="1"/>
</dbReference>
<dbReference type="AlphaFoldDB" id="A0A8J1XSW9"/>
<sequence>MLEIIVPVAKQVHYAFINYDKYRKIVRIRRTDAVDAQGNPEVSHSVYDFKNKVVYRIYLGESELDCLPDTFTPNGMEIPIIEGLTLDLEKLVVIDSSFTHMGQETIRDGLVTVDKLVKPGPSNDPLTFGKTWYIASRNWTVRKTHYEGTPYQEPMKLSLSLQNSAIADVNAFDFDSNRPHLRNFDVSDCYKESVSQFVNFVMSFKRDALIVRVADPFVFEWIEVSLFQKDYFTFEVKAWLEVRLLLSEIYGRSDNKVYEIGLGVRGNQASSISTIALGSKGVEVPTQSILNGNEYRQFWISWANGNVQVGRGSVRGQNTFMSYQVTQPIRPMALALFSVNGNQIPGLFKLGLPGALVVDTPPNFKYQFVGVDISWETGFVFQLVAKMDAHILLTSKMNTYTGKVYELILGGNENNDCMIKDQFAAEQSVARVPCPGVLNENERRTFWVSWKNGKIEFGRSNIIGFDPLVAYQDAAPLRVRHLALATETGISGHWVFYTLSPDISKFIMDEDQVDVAVETLTNMTSTSIVRYSNSKIDFDDDNVHLTSSLLPIPFPPDLAAKDPTVFNTADDDFGRLQNLVYSGLINIKFKYGLRLSAFEVRKGILTDPNNYQDTYVKRFSKDASRVMYIDKLKVSYGITIQKCALMCLSQDVPRCESFDYCPNMGECQISEKHVADGAEEGSFRNHSFCDHYSRSYITDKFEVVPGQVMSGNYDDIQNDVSAEVCAKKCIDTTTFICESFDYCTSTKTCLLSKDHKDSSGVTMVNRTDCSHYTKASVGQFKTYTGMVMTDYEQSIMVNISREACTTMCIEESGFPCKSFNYCPTSRGQGYPTCSLNNKLRSEVPGSSFQPDADCNYYERTDTSSLPPQRNKYSSGQMAGLGIGLLALGLAVGCGLIVLLTVFLKQRVA</sequence>
<dbReference type="InterPro" id="IPR058831">
    <property type="entry name" value="LolA-like_dom_2nd"/>
</dbReference>